<dbReference type="Pfam" id="PF14370">
    <property type="entry name" value="Topo_C_assoc"/>
    <property type="match status" value="1"/>
</dbReference>
<dbReference type="InterPro" id="IPR025834">
    <property type="entry name" value="TopoI_C_dom"/>
</dbReference>
<accession>A0A7C4E1K9</accession>
<dbReference type="InterPro" id="IPR013500">
    <property type="entry name" value="TopoI_cat_euk"/>
</dbReference>
<dbReference type="Gene3D" id="3.90.15.10">
    <property type="entry name" value="Topoisomerase I, Chain A, domain 3"/>
    <property type="match status" value="1"/>
</dbReference>
<feature type="domain" description="DNA topoisomerase I eukaryotic-type" evidence="10">
    <location>
        <begin position="145"/>
        <end position="491"/>
    </location>
</feature>
<dbReference type="SUPFAM" id="SSF56741">
    <property type="entry name" value="Eukaryotic DNA topoisomerase I, N-terminal DNA-binding fragment"/>
    <property type="match status" value="1"/>
</dbReference>
<dbReference type="EMBL" id="DTCM01000035">
    <property type="protein sequence ID" value="HGL40623.1"/>
    <property type="molecule type" value="Genomic_DNA"/>
</dbReference>
<dbReference type="InterPro" id="IPR014711">
    <property type="entry name" value="TopoI_cat_a-hlx-sub_euk"/>
</dbReference>
<comment type="catalytic activity">
    <reaction evidence="1">
        <text>ATP-independent breakage of single-stranded DNA, followed by passage and rejoining.</text>
        <dbReference type="EC" id="5.6.2.1"/>
    </reaction>
</comment>
<dbReference type="Gene3D" id="2.170.11.10">
    <property type="entry name" value="DNA Topoisomerase I, domain 2"/>
    <property type="match status" value="1"/>
</dbReference>
<dbReference type="InterPro" id="IPR051062">
    <property type="entry name" value="Topoisomerase_IB"/>
</dbReference>
<dbReference type="EC" id="5.6.2.1" evidence="3"/>
<dbReference type="InterPro" id="IPR001631">
    <property type="entry name" value="TopoI"/>
</dbReference>
<dbReference type="InterPro" id="IPR008336">
    <property type="entry name" value="TopoI_DNA-bd_euk"/>
</dbReference>
<dbReference type="InterPro" id="IPR013499">
    <property type="entry name" value="TopoI_euk"/>
</dbReference>
<evidence type="ECO:0000256" key="8">
    <source>
        <dbReference type="ARBA" id="ARBA00033297"/>
    </source>
</evidence>
<keyword evidence="9" id="KW-0175">Coiled coil</keyword>
<dbReference type="InterPro" id="IPR036202">
    <property type="entry name" value="TopoI_DNA-bd_euk_N_sf"/>
</dbReference>
<dbReference type="EMBL" id="DTAD01000033">
    <property type="protein sequence ID" value="HGN90102.1"/>
    <property type="molecule type" value="Genomic_DNA"/>
</dbReference>
<dbReference type="InterPro" id="IPR014727">
    <property type="entry name" value="TopoI_cat_a/b-sub_euk"/>
</dbReference>
<dbReference type="GO" id="GO:0003917">
    <property type="term" value="F:DNA topoisomerase type I (single strand cut, ATP-independent) activity"/>
    <property type="evidence" value="ECO:0007669"/>
    <property type="project" value="UniProtKB-EC"/>
</dbReference>
<evidence type="ECO:0000313" key="12">
    <source>
        <dbReference type="EMBL" id="HGN90102.1"/>
    </source>
</evidence>
<dbReference type="InterPro" id="IPR013034">
    <property type="entry name" value="DNA_topo_DNA_db_N_dom1"/>
</dbReference>
<keyword evidence="7 12" id="KW-0413">Isomerase</keyword>
<organism evidence="12">
    <name type="scientific">Caldiarchaeum subterraneum</name>
    <dbReference type="NCBI Taxonomy" id="311458"/>
    <lineage>
        <taxon>Archaea</taxon>
        <taxon>Nitrososphaerota</taxon>
        <taxon>Candidatus Caldarchaeales</taxon>
        <taxon>Candidatus Caldarchaeaceae</taxon>
        <taxon>Candidatus Caldarchaeum</taxon>
    </lineage>
</organism>
<evidence type="ECO:0000259" key="10">
    <source>
        <dbReference type="SMART" id="SM00435"/>
    </source>
</evidence>
<evidence type="ECO:0000256" key="5">
    <source>
        <dbReference type="ARBA" id="ARBA00023029"/>
    </source>
</evidence>
<dbReference type="PANTHER" id="PTHR10290">
    <property type="entry name" value="DNA TOPOISOMERASE I"/>
    <property type="match status" value="1"/>
</dbReference>
<dbReference type="GO" id="GO:0006265">
    <property type="term" value="P:DNA topological change"/>
    <property type="evidence" value="ECO:0007669"/>
    <property type="project" value="InterPro"/>
</dbReference>
<protein>
    <recommendedName>
        <fullName evidence="4">DNA topoisomerase 1</fullName>
        <ecNumber evidence="3">5.6.2.1</ecNumber>
    </recommendedName>
    <alternativeName>
        <fullName evidence="8">DNA topoisomerase I</fullName>
    </alternativeName>
</protein>
<dbReference type="InterPro" id="IPR011010">
    <property type="entry name" value="DNA_brk_join_enz"/>
</dbReference>
<evidence type="ECO:0000256" key="1">
    <source>
        <dbReference type="ARBA" id="ARBA00000213"/>
    </source>
</evidence>
<proteinExistence type="inferred from homology"/>
<dbReference type="InterPro" id="IPR013030">
    <property type="entry name" value="DNA_topo_DNA_db_N_dom2"/>
</dbReference>
<evidence type="ECO:0000256" key="9">
    <source>
        <dbReference type="SAM" id="Coils"/>
    </source>
</evidence>
<dbReference type="GO" id="GO:0005694">
    <property type="term" value="C:chromosome"/>
    <property type="evidence" value="ECO:0007669"/>
    <property type="project" value="InterPro"/>
</dbReference>
<dbReference type="GO" id="GO:0003677">
    <property type="term" value="F:DNA binding"/>
    <property type="evidence" value="ECO:0007669"/>
    <property type="project" value="UniProtKB-KW"/>
</dbReference>
<comment type="caution">
    <text evidence="12">The sequence shown here is derived from an EMBL/GenBank/DDBJ whole genome shotgun (WGS) entry which is preliminary data.</text>
</comment>
<gene>
    <name evidence="13" type="ORF">ENM30_00755</name>
    <name evidence="12" type="ORF">ENT82_03110</name>
    <name evidence="11" type="ORF">ENU43_03035</name>
</gene>
<reference evidence="12" key="1">
    <citation type="journal article" date="2020" name="mSystems">
        <title>Genome- and Community-Level Interaction Insights into Carbon Utilization and Element Cycling Functions of Hydrothermarchaeota in Hydrothermal Sediment.</title>
        <authorList>
            <person name="Zhou Z."/>
            <person name="Liu Y."/>
            <person name="Xu W."/>
            <person name="Pan J."/>
            <person name="Luo Z.H."/>
            <person name="Li M."/>
        </authorList>
    </citation>
    <scope>NUCLEOTIDE SEQUENCE [LARGE SCALE GENOMIC DNA]</scope>
    <source>
        <strain evidence="13">SpSt-1073</strain>
        <strain evidence="12">SpSt-613</strain>
        <strain evidence="11">SpSt-669</strain>
    </source>
</reference>
<dbReference type="PANTHER" id="PTHR10290:SF3">
    <property type="entry name" value="DNA TOPOISOMERASE 1"/>
    <property type="match status" value="1"/>
</dbReference>
<sequence>MVKWRTLVHNGVALPPPYQPKGLSIKIRGETVKLNPLQEEMAYAWALKKDTPYVQDPVFQKNFLTDFLKTFNGRFQDVTINEIDFSEVYEYVERERQLKADKEYRKKLSAERKKLREELKARYGWAEMDGKRFEIANWMVEPPGIFMGRGNHPLRGRWKPRVYQEDITLNLGEDAPVPPGNWGQIVHDHDSMWLARWDDKLTGKEKYVWLSDTADIKQKRDKSKYDKAAMLENHIERVREKIFKGLKSKDPKMREIALACYLIDRLAMRVGDEKDPDEADTVGATTLRVEHVKLLEDRIEFDFLGKDSVRWQKSIDLRNEPREVRQVFEELLEGKKEGDQIFQNINSRHVNRFLGKIVKGLTAKVFRTYIATKIVKDFLAAIPREKVTSQERFIYYAKLANLKAAEALNHKRAPPKNWEQSIQKKEERVKKLMQQLREAESEKKKARIAASLEKAELNLDLAVKVRDYNLATSLRNYIDPRVYKAWGRYTGYEWRKIYTASLLRKFKWVEKASVKHVLQYFEEKLTKDVEKVMQVKTAV</sequence>
<dbReference type="PRINTS" id="PR00416">
    <property type="entry name" value="EUTPISMRASEI"/>
</dbReference>
<evidence type="ECO:0000313" key="13">
    <source>
        <dbReference type="EMBL" id="HHN51822.1"/>
    </source>
</evidence>
<feature type="coiled-coil region" evidence="9">
    <location>
        <begin position="422"/>
        <end position="456"/>
    </location>
</feature>
<dbReference type="Pfam" id="PF01028">
    <property type="entry name" value="Topoisom_I"/>
    <property type="match status" value="1"/>
</dbReference>
<dbReference type="Pfam" id="PF02919">
    <property type="entry name" value="Topoisom_I_N"/>
    <property type="match status" value="1"/>
</dbReference>
<dbReference type="Gene3D" id="1.10.10.41">
    <property type="entry name" value="Yeast DNA topoisomerase - domain 1"/>
    <property type="match status" value="1"/>
</dbReference>
<evidence type="ECO:0000313" key="11">
    <source>
        <dbReference type="EMBL" id="HGL40623.1"/>
    </source>
</evidence>
<dbReference type="SMART" id="SM00435">
    <property type="entry name" value="TOPEUc"/>
    <property type="match status" value="1"/>
</dbReference>
<comment type="similarity">
    <text evidence="2">Belongs to the type IB topoisomerase family.</text>
</comment>
<evidence type="ECO:0000256" key="6">
    <source>
        <dbReference type="ARBA" id="ARBA00023125"/>
    </source>
</evidence>
<evidence type="ECO:0000256" key="7">
    <source>
        <dbReference type="ARBA" id="ARBA00023235"/>
    </source>
</evidence>
<evidence type="ECO:0000256" key="3">
    <source>
        <dbReference type="ARBA" id="ARBA00012891"/>
    </source>
</evidence>
<keyword evidence="5" id="KW-0799">Topoisomerase</keyword>
<dbReference type="EMBL" id="DRXG01000010">
    <property type="protein sequence ID" value="HHN51822.1"/>
    <property type="molecule type" value="Genomic_DNA"/>
</dbReference>
<dbReference type="SUPFAM" id="SSF56349">
    <property type="entry name" value="DNA breaking-rejoining enzymes"/>
    <property type="match status" value="1"/>
</dbReference>
<dbReference type="PROSITE" id="PS52038">
    <property type="entry name" value="TOPO_IB_2"/>
    <property type="match status" value="1"/>
</dbReference>
<evidence type="ECO:0000256" key="4">
    <source>
        <dbReference type="ARBA" id="ARBA00019632"/>
    </source>
</evidence>
<dbReference type="AlphaFoldDB" id="A0A7C4E1K9"/>
<name>A0A7C4E1K9_CALS0</name>
<dbReference type="Gene3D" id="1.10.132.10">
    <property type="match status" value="1"/>
</dbReference>
<evidence type="ECO:0000256" key="2">
    <source>
        <dbReference type="ARBA" id="ARBA00006645"/>
    </source>
</evidence>
<keyword evidence="6" id="KW-0238">DNA-binding</keyword>